<evidence type="ECO:0000313" key="2">
    <source>
        <dbReference type="EMBL" id="MDM7859197.1"/>
    </source>
</evidence>
<dbReference type="InterPro" id="IPR013766">
    <property type="entry name" value="Thioredoxin_domain"/>
</dbReference>
<organism evidence="2 3">
    <name type="scientific">Alteromonas arenosi</name>
    <dbReference type="NCBI Taxonomy" id="3055817"/>
    <lineage>
        <taxon>Bacteria</taxon>
        <taxon>Pseudomonadati</taxon>
        <taxon>Pseudomonadota</taxon>
        <taxon>Gammaproteobacteria</taxon>
        <taxon>Alteromonadales</taxon>
        <taxon>Alteromonadaceae</taxon>
        <taxon>Alteromonas/Salinimonas group</taxon>
        <taxon>Alteromonas</taxon>
    </lineage>
</organism>
<sequence>MFERLGKRRFAALFRGQLQRQAAQINLVSVMALFGQNSSELEQSMRMLKYSILSIFAALLSVCACAETKVAESADEISPLLIGQFVPQVTVKTEFGGDIELMALIEKRPTVIIFYRGGWCPYCSRQMAGLVEVEQRILDLGYQILAISPDSPARLTAQRSSQDFEIIHLSDMSLAATVGFGLAYYVDDEMVETIRGQLGAEVVTLEDESKVVLPVPAAYIIDTTGLVKFAYVNPNFQQRINPNLLYQAARLSR</sequence>
<evidence type="ECO:0000313" key="3">
    <source>
        <dbReference type="Proteomes" id="UP001234343"/>
    </source>
</evidence>
<dbReference type="SUPFAM" id="SSF52833">
    <property type="entry name" value="Thioredoxin-like"/>
    <property type="match status" value="1"/>
</dbReference>
<comment type="caution">
    <text evidence="2">The sequence shown here is derived from an EMBL/GenBank/DDBJ whole genome shotgun (WGS) entry which is preliminary data.</text>
</comment>
<keyword evidence="3" id="KW-1185">Reference proteome</keyword>
<evidence type="ECO:0000259" key="1">
    <source>
        <dbReference type="PROSITE" id="PS51352"/>
    </source>
</evidence>
<gene>
    <name evidence="2" type="ORF">QTP81_01085</name>
</gene>
<dbReference type="Gene3D" id="3.40.30.10">
    <property type="entry name" value="Glutaredoxin"/>
    <property type="match status" value="1"/>
</dbReference>
<dbReference type="EMBL" id="JAUCBP010000001">
    <property type="protein sequence ID" value="MDM7859197.1"/>
    <property type="molecule type" value="Genomic_DNA"/>
</dbReference>
<reference evidence="2 3" key="1">
    <citation type="submission" date="2023-06" db="EMBL/GenBank/DDBJ databases">
        <title>Alteromonas sp. ASW11-36 isolated from intertidal sand.</title>
        <authorList>
            <person name="Li Y."/>
        </authorList>
    </citation>
    <scope>NUCLEOTIDE SEQUENCE [LARGE SCALE GENOMIC DNA]</scope>
    <source>
        <strain evidence="2 3">ASW11-36</strain>
    </source>
</reference>
<dbReference type="PROSITE" id="PS51352">
    <property type="entry name" value="THIOREDOXIN_2"/>
    <property type="match status" value="1"/>
</dbReference>
<dbReference type="Proteomes" id="UP001234343">
    <property type="component" value="Unassembled WGS sequence"/>
</dbReference>
<protein>
    <submittedName>
        <fullName evidence="2">Peroxiredoxin-like family protein</fullName>
    </submittedName>
</protein>
<accession>A0ABT7SSN5</accession>
<dbReference type="InterPro" id="IPR036249">
    <property type="entry name" value="Thioredoxin-like_sf"/>
</dbReference>
<name>A0ABT7SSN5_9ALTE</name>
<proteinExistence type="predicted"/>
<dbReference type="CDD" id="cd02970">
    <property type="entry name" value="PRX_like2"/>
    <property type="match status" value="1"/>
</dbReference>
<feature type="domain" description="Thioredoxin" evidence="1">
    <location>
        <begin position="80"/>
        <end position="253"/>
    </location>
</feature>
<dbReference type="InterPro" id="IPR000866">
    <property type="entry name" value="AhpC/TSA"/>
</dbReference>
<dbReference type="RefSeq" id="WP_289363110.1">
    <property type="nucleotide sequence ID" value="NZ_JAUCBP010000001.1"/>
</dbReference>
<dbReference type="Pfam" id="PF00578">
    <property type="entry name" value="AhpC-TSA"/>
    <property type="match status" value="1"/>
</dbReference>